<dbReference type="EMBL" id="CAJVCH010549565">
    <property type="protein sequence ID" value="CAG7828965.1"/>
    <property type="molecule type" value="Genomic_DNA"/>
</dbReference>
<reference evidence="1" key="1">
    <citation type="submission" date="2021-06" db="EMBL/GenBank/DDBJ databases">
        <authorList>
            <person name="Hodson N. C."/>
            <person name="Mongue J. A."/>
            <person name="Jaron S. K."/>
        </authorList>
    </citation>
    <scope>NUCLEOTIDE SEQUENCE</scope>
</reference>
<sequence length="79" mass="9161">MTKNVDFSHLRYKFMFRSVTPKYVAERMIDALVHRQEYLFITGIDRVMACLVNVLPSEAINKLMNLAGVAPFHLKLMES</sequence>
<keyword evidence="2" id="KW-1185">Reference proteome</keyword>
<name>A0A8J2LUN7_9HEXA</name>
<dbReference type="Proteomes" id="UP000708208">
    <property type="component" value="Unassembled WGS sequence"/>
</dbReference>
<comment type="caution">
    <text evidence="1">The sequence shown here is derived from an EMBL/GenBank/DDBJ whole genome shotgun (WGS) entry which is preliminary data.</text>
</comment>
<evidence type="ECO:0000313" key="1">
    <source>
        <dbReference type="EMBL" id="CAG7828965.1"/>
    </source>
</evidence>
<protein>
    <submittedName>
        <fullName evidence="1">Uncharacterized protein</fullName>
    </submittedName>
</protein>
<proteinExistence type="predicted"/>
<dbReference type="AlphaFoldDB" id="A0A8J2LUN7"/>
<evidence type="ECO:0000313" key="2">
    <source>
        <dbReference type="Proteomes" id="UP000708208"/>
    </source>
</evidence>
<organism evidence="1 2">
    <name type="scientific">Allacma fusca</name>
    <dbReference type="NCBI Taxonomy" id="39272"/>
    <lineage>
        <taxon>Eukaryota</taxon>
        <taxon>Metazoa</taxon>
        <taxon>Ecdysozoa</taxon>
        <taxon>Arthropoda</taxon>
        <taxon>Hexapoda</taxon>
        <taxon>Collembola</taxon>
        <taxon>Symphypleona</taxon>
        <taxon>Sminthuridae</taxon>
        <taxon>Allacma</taxon>
    </lineage>
</organism>
<gene>
    <name evidence="1" type="ORF">AFUS01_LOCUS38855</name>
</gene>
<accession>A0A8J2LUN7</accession>